<name>A0ABT6Q1M7_9PROT</name>
<dbReference type="PANTHER" id="PTHR13822:SF10">
    <property type="entry name" value="ATP SYNTHASE EPSILON CHAIN, CHLOROPLASTIC"/>
    <property type="match status" value="1"/>
</dbReference>
<keyword evidence="10" id="KW-1003">Cell membrane</keyword>
<evidence type="ECO:0000256" key="2">
    <source>
        <dbReference type="ARBA" id="ARBA00004184"/>
    </source>
</evidence>
<feature type="domain" description="ATP synthase F1 complex delta/epsilon subunit N-terminal" evidence="12">
    <location>
        <begin position="3"/>
        <end position="81"/>
    </location>
</feature>
<evidence type="ECO:0000259" key="12">
    <source>
        <dbReference type="Pfam" id="PF02823"/>
    </source>
</evidence>
<accession>A0ABT6Q1M7</accession>
<comment type="caution">
    <text evidence="13">The sequence shown here is derived from an EMBL/GenBank/DDBJ whole genome shotgun (WGS) entry which is preliminary data.</text>
</comment>
<evidence type="ECO:0000256" key="11">
    <source>
        <dbReference type="RuleBase" id="RU003656"/>
    </source>
</evidence>
<evidence type="ECO:0000256" key="5">
    <source>
        <dbReference type="ARBA" id="ARBA00022781"/>
    </source>
</evidence>
<dbReference type="CDD" id="cd12152">
    <property type="entry name" value="F1-ATPase_delta"/>
    <property type="match status" value="1"/>
</dbReference>
<dbReference type="InterPro" id="IPR020546">
    <property type="entry name" value="ATP_synth_F1_dsu/esu_N"/>
</dbReference>
<dbReference type="PANTHER" id="PTHR13822">
    <property type="entry name" value="ATP SYNTHASE DELTA/EPSILON CHAIN"/>
    <property type="match status" value="1"/>
</dbReference>
<dbReference type="Proteomes" id="UP001431634">
    <property type="component" value="Unassembled WGS sequence"/>
</dbReference>
<organism evidence="13 14">
    <name type="scientific">Commensalibacter oyaizuii</name>
    <dbReference type="NCBI Taxonomy" id="3043873"/>
    <lineage>
        <taxon>Bacteria</taxon>
        <taxon>Pseudomonadati</taxon>
        <taxon>Pseudomonadota</taxon>
        <taxon>Alphaproteobacteria</taxon>
        <taxon>Acetobacterales</taxon>
        <taxon>Acetobacteraceae</taxon>
    </lineage>
</organism>
<evidence type="ECO:0000313" key="13">
    <source>
        <dbReference type="EMBL" id="MDI2090984.1"/>
    </source>
</evidence>
<keyword evidence="5 10" id="KW-0375">Hydrogen ion transport</keyword>
<keyword evidence="8 10" id="KW-0139">CF(1)</keyword>
<comment type="subcellular location">
    <subcellularLocation>
        <location evidence="10">Cell membrane</location>
        <topology evidence="10">Peripheral membrane protein</topology>
    </subcellularLocation>
    <subcellularLocation>
        <location evidence="2">Endomembrane system</location>
        <topology evidence="2">Peripheral membrane protein</topology>
    </subcellularLocation>
</comment>
<keyword evidence="7 10" id="KW-0472">Membrane</keyword>
<dbReference type="Pfam" id="PF02823">
    <property type="entry name" value="ATP-synt_DE_N"/>
    <property type="match status" value="1"/>
</dbReference>
<keyword evidence="6 10" id="KW-0406">Ion transport</keyword>
<comment type="similarity">
    <text evidence="3 10 11">Belongs to the ATPase epsilon chain family.</text>
</comment>
<evidence type="ECO:0000256" key="6">
    <source>
        <dbReference type="ARBA" id="ARBA00023065"/>
    </source>
</evidence>
<comment type="function">
    <text evidence="1 10">Produces ATP from ADP in the presence of a proton gradient across the membrane.</text>
</comment>
<dbReference type="InterPro" id="IPR001469">
    <property type="entry name" value="ATP_synth_F1_dsu/esu"/>
</dbReference>
<evidence type="ECO:0000256" key="8">
    <source>
        <dbReference type="ARBA" id="ARBA00023196"/>
    </source>
</evidence>
<evidence type="ECO:0000256" key="1">
    <source>
        <dbReference type="ARBA" id="ARBA00003543"/>
    </source>
</evidence>
<evidence type="ECO:0000256" key="10">
    <source>
        <dbReference type="HAMAP-Rule" id="MF_00530"/>
    </source>
</evidence>
<dbReference type="NCBIfam" id="TIGR01216">
    <property type="entry name" value="ATP_synt_epsi"/>
    <property type="match status" value="1"/>
</dbReference>
<keyword evidence="9 10" id="KW-0066">ATP synthesis</keyword>
<dbReference type="EMBL" id="JASBAO010000001">
    <property type="protein sequence ID" value="MDI2090984.1"/>
    <property type="molecule type" value="Genomic_DNA"/>
</dbReference>
<gene>
    <name evidence="10 13" type="primary">atpC</name>
    <name evidence="13" type="ORF">QJV27_06290</name>
</gene>
<evidence type="ECO:0000313" key="14">
    <source>
        <dbReference type="Proteomes" id="UP001431634"/>
    </source>
</evidence>
<proteinExistence type="inferred from homology"/>
<sequence>MSIQLEIISPEEVVLSQNVDMAVLPGLEGDIAAMEGHAPMIFLLRGGVINLYEGDKITQSFFVEGGFAEMKETQCTVLAKEVTKLDALSEEKVRQRLATLEESYKEAAKGKDADKQRELIEDIQGARVMLELATSEKK</sequence>
<dbReference type="Gene3D" id="2.60.15.10">
    <property type="entry name" value="F0F1 ATP synthase delta/epsilon subunit, N-terminal"/>
    <property type="match status" value="1"/>
</dbReference>
<evidence type="ECO:0000256" key="7">
    <source>
        <dbReference type="ARBA" id="ARBA00023136"/>
    </source>
</evidence>
<reference evidence="13" key="1">
    <citation type="submission" date="2023-05" db="EMBL/GenBank/DDBJ databases">
        <title>Whole genome sequence of Commensalibacter sp.</title>
        <authorList>
            <person name="Charoenyingcharoen P."/>
            <person name="Yukphan P."/>
        </authorList>
    </citation>
    <scope>NUCLEOTIDE SEQUENCE</scope>
    <source>
        <strain evidence="13">TBRC 16381</strain>
    </source>
</reference>
<evidence type="ECO:0000256" key="4">
    <source>
        <dbReference type="ARBA" id="ARBA00022448"/>
    </source>
</evidence>
<keyword evidence="4 10" id="KW-0813">Transport</keyword>
<comment type="subunit">
    <text evidence="10 11">F-type ATPases have 2 components, CF(1) - the catalytic core - and CF(0) - the membrane proton channel. CF(1) has five subunits: alpha(3), beta(3), gamma(1), delta(1), epsilon(1). CF(0) has three main subunits: a, b and c.</text>
</comment>
<protein>
    <recommendedName>
        <fullName evidence="10">ATP synthase epsilon chain</fullName>
    </recommendedName>
    <alternativeName>
        <fullName evidence="10">ATP synthase F1 sector epsilon subunit</fullName>
    </alternativeName>
    <alternativeName>
        <fullName evidence="10">F-ATPase epsilon subunit</fullName>
    </alternativeName>
</protein>
<keyword evidence="14" id="KW-1185">Reference proteome</keyword>
<dbReference type="HAMAP" id="MF_00530">
    <property type="entry name" value="ATP_synth_epsil_bac"/>
    <property type="match status" value="1"/>
</dbReference>
<dbReference type="InterPro" id="IPR036771">
    <property type="entry name" value="ATPsynth_dsu/esu_N"/>
</dbReference>
<evidence type="ECO:0000256" key="9">
    <source>
        <dbReference type="ARBA" id="ARBA00023310"/>
    </source>
</evidence>
<evidence type="ECO:0000256" key="3">
    <source>
        <dbReference type="ARBA" id="ARBA00005712"/>
    </source>
</evidence>
<dbReference type="RefSeq" id="WP_281448098.1">
    <property type="nucleotide sequence ID" value="NZ_JASBAO010000001.1"/>
</dbReference>
<dbReference type="SUPFAM" id="SSF51344">
    <property type="entry name" value="Epsilon subunit of F1F0-ATP synthase N-terminal domain"/>
    <property type="match status" value="1"/>
</dbReference>